<dbReference type="AlphaFoldDB" id="A0A1G2R6B9"/>
<keyword evidence="1" id="KW-0812">Transmembrane</keyword>
<feature type="transmembrane region" description="Helical" evidence="1">
    <location>
        <begin position="234"/>
        <end position="253"/>
    </location>
</feature>
<evidence type="ECO:0000313" key="3">
    <source>
        <dbReference type="Proteomes" id="UP000179258"/>
    </source>
</evidence>
<name>A0A1G2R6B9_9BACT</name>
<organism evidence="2 3">
    <name type="scientific">Candidatus Wildermuthbacteria bacterium RIFCSPHIGHO2_02_FULL_47_17</name>
    <dbReference type="NCBI Taxonomy" id="1802452"/>
    <lineage>
        <taxon>Bacteria</taxon>
        <taxon>Candidatus Wildermuthiibacteriota</taxon>
    </lineage>
</organism>
<feature type="transmembrane region" description="Helical" evidence="1">
    <location>
        <begin position="153"/>
        <end position="175"/>
    </location>
</feature>
<proteinExistence type="predicted"/>
<keyword evidence="1" id="KW-1133">Transmembrane helix</keyword>
<reference evidence="2 3" key="1">
    <citation type="journal article" date="2016" name="Nat. Commun.">
        <title>Thousands of microbial genomes shed light on interconnected biogeochemical processes in an aquifer system.</title>
        <authorList>
            <person name="Anantharaman K."/>
            <person name="Brown C.T."/>
            <person name="Hug L.A."/>
            <person name="Sharon I."/>
            <person name="Castelle C.J."/>
            <person name="Probst A.J."/>
            <person name="Thomas B.C."/>
            <person name="Singh A."/>
            <person name="Wilkins M.J."/>
            <person name="Karaoz U."/>
            <person name="Brodie E.L."/>
            <person name="Williams K.H."/>
            <person name="Hubbard S.S."/>
            <person name="Banfield J.F."/>
        </authorList>
    </citation>
    <scope>NUCLEOTIDE SEQUENCE [LARGE SCALE GENOMIC DNA]</scope>
</reference>
<dbReference type="Proteomes" id="UP000179258">
    <property type="component" value="Unassembled WGS sequence"/>
</dbReference>
<evidence type="ECO:0000256" key="1">
    <source>
        <dbReference type="SAM" id="Phobius"/>
    </source>
</evidence>
<feature type="transmembrane region" description="Helical" evidence="1">
    <location>
        <begin position="181"/>
        <end position="203"/>
    </location>
</feature>
<sequence length="552" mass="59227">MAIKEKKYYQCGVCGFEYDDKKWAERCEEWCEEKGACSVAITAHAVRGAAQKAVARSEPAMGGINTAVFYGLIAVAASLGFALVLYWSLLLNSNIDSLVSNTKNEPFYFWPYIILTFAAIILFGANIALWVYRWRKFGPPKVWGRGGGTGLGSMVSIFASACPTCGSILLAAIGIAGGIAAFPLAGLELKAVSVALLAVPIWINMRDIKRFSCGDADVCPEPKDASFRPSDVPAAYLLAGLIFLFGIAGWNMLRVEPIFSDLAAASAKNNTAAAPAGIAGGASSAAQTGNGQNELTAEIADRVLPPQGFQTKIVLGDSILKLAQNGVISREKFEELYAQRGGLPAEFQNIFDGPVNAPVVLSQQNAQTYVNLLWALGLSNHMETNKESPVNGPSLFNFASTGGWTLGEEKSGGAYFNQFDIVQLTPEQEGLVTRIAKNTYRPCCNNSTFFQDCNHGSAVLGLLQLGAAQGLSEQELYREALAFNSFWFPQQYIETALYFKTAKNTDWENVDPATAMSKDFSSASGWATNVHKYLQDNQVLPPPAKGGGGCGA</sequence>
<protein>
    <submittedName>
        <fullName evidence="2">Uncharacterized protein</fullName>
    </submittedName>
</protein>
<keyword evidence="1" id="KW-0472">Membrane</keyword>
<feature type="transmembrane region" description="Helical" evidence="1">
    <location>
        <begin position="67"/>
        <end position="89"/>
    </location>
</feature>
<dbReference type="EMBL" id="MHTX01000017">
    <property type="protein sequence ID" value="OHA68410.1"/>
    <property type="molecule type" value="Genomic_DNA"/>
</dbReference>
<comment type="caution">
    <text evidence="2">The sequence shown here is derived from an EMBL/GenBank/DDBJ whole genome shotgun (WGS) entry which is preliminary data.</text>
</comment>
<accession>A0A1G2R6B9</accession>
<evidence type="ECO:0000313" key="2">
    <source>
        <dbReference type="EMBL" id="OHA68410.1"/>
    </source>
</evidence>
<gene>
    <name evidence="2" type="ORF">A3D59_04565</name>
</gene>
<feature type="transmembrane region" description="Helical" evidence="1">
    <location>
        <begin position="109"/>
        <end position="132"/>
    </location>
</feature>